<dbReference type="Proteomes" id="UP000266841">
    <property type="component" value="Unassembled WGS sequence"/>
</dbReference>
<accession>K0RLI6</accession>
<protein>
    <submittedName>
        <fullName evidence="4">Uncharacterized protein</fullName>
    </submittedName>
</protein>
<feature type="signal peptide" evidence="3">
    <location>
        <begin position="1"/>
        <end position="21"/>
    </location>
</feature>
<organism evidence="4 5">
    <name type="scientific">Thalassiosira oceanica</name>
    <name type="common">Marine diatom</name>
    <dbReference type="NCBI Taxonomy" id="159749"/>
    <lineage>
        <taxon>Eukaryota</taxon>
        <taxon>Sar</taxon>
        <taxon>Stramenopiles</taxon>
        <taxon>Ochrophyta</taxon>
        <taxon>Bacillariophyta</taxon>
        <taxon>Coscinodiscophyceae</taxon>
        <taxon>Thalassiosirophycidae</taxon>
        <taxon>Thalassiosirales</taxon>
        <taxon>Thalassiosiraceae</taxon>
        <taxon>Thalassiosira</taxon>
    </lineage>
</organism>
<gene>
    <name evidence="4" type="ORF">THAOC_31358</name>
</gene>
<dbReference type="AlphaFoldDB" id="K0RLI6"/>
<reference evidence="4 5" key="1">
    <citation type="journal article" date="2012" name="Genome Biol.">
        <title>Genome and low-iron response of an oceanic diatom adapted to chronic iron limitation.</title>
        <authorList>
            <person name="Lommer M."/>
            <person name="Specht M."/>
            <person name="Roy A.S."/>
            <person name="Kraemer L."/>
            <person name="Andreson R."/>
            <person name="Gutowska M.A."/>
            <person name="Wolf J."/>
            <person name="Bergner S.V."/>
            <person name="Schilhabel M.B."/>
            <person name="Klostermeier U.C."/>
            <person name="Beiko R.G."/>
            <person name="Rosenstiel P."/>
            <person name="Hippler M."/>
            <person name="Laroche J."/>
        </authorList>
    </citation>
    <scope>NUCLEOTIDE SEQUENCE [LARGE SCALE GENOMIC DNA]</scope>
    <source>
        <strain evidence="4 5">CCMP1005</strain>
    </source>
</reference>
<evidence type="ECO:0000256" key="1">
    <source>
        <dbReference type="SAM" id="MobiDB-lite"/>
    </source>
</evidence>
<feature type="transmembrane region" description="Helical" evidence="2">
    <location>
        <begin position="846"/>
        <end position="869"/>
    </location>
</feature>
<keyword evidence="2" id="KW-0812">Transmembrane</keyword>
<evidence type="ECO:0000256" key="2">
    <source>
        <dbReference type="SAM" id="Phobius"/>
    </source>
</evidence>
<feature type="region of interest" description="Disordered" evidence="1">
    <location>
        <begin position="786"/>
        <end position="827"/>
    </location>
</feature>
<dbReference type="OrthoDB" id="199598at2759"/>
<evidence type="ECO:0000256" key="3">
    <source>
        <dbReference type="SAM" id="SignalP"/>
    </source>
</evidence>
<comment type="caution">
    <text evidence="4">The sequence shown here is derived from an EMBL/GenBank/DDBJ whole genome shotgun (WGS) entry which is preliminary data.</text>
</comment>
<keyword evidence="2" id="KW-1133">Transmembrane helix</keyword>
<keyword evidence="5" id="KW-1185">Reference proteome</keyword>
<evidence type="ECO:0000313" key="5">
    <source>
        <dbReference type="Proteomes" id="UP000266841"/>
    </source>
</evidence>
<name>K0RLI6_THAOC</name>
<proteinExistence type="predicted"/>
<sequence>MMVEVALSTLLVLSGSSAVSSQPTDTFKGCTVPEFSWATYSTSTTARMYAMRGAVTDSHVLAAGFVKSTVDTDVGEDIAEEFTLTGPFSVDDPRGENAVTVSVDLKSYSASAGAKENAGGSFGQYDIGVAKIDKLTGVPDDFVVIRGDAMDETTGLAALGDAAVLSGHFTGNLTAGLADGSFRTIWNSNVGEGGVADDADQFHPNQKDASALTGKDDGFVIKANTETGSVEWMVHYPLKSTNHDSSHSESNQDSQITSVDLDDDLNVFGSGYTCTLTEGDEKKALFFVSYDREDGGLYVAGSTTFGGTGKDAKDHPHYPDDSCSVIMRLDSSDGTVDWIRTVKGSARWGVFDQSGGLELADEEKDGPYLYVALDDTGEGGVEDASLNRGTSYGGCLAQNGTFTPEYHVFLKKVVTQDDCDFFDESGNSKYVSREAEEAMPASSVDNGVRCGTTSGSDACLMKLHKHAGLPVWAVDVPPVAGLVPSADGSSVDISGWYYPGRAPAFFDSVQLPGYLREGGLGSQTSGIYNARISAETGKGEYVMHSGGGSKDRLYDMVGDREGNLYNIGYHMNLRTNWGNNLETIMEEKDVDPADAGSEAVETHMYVSKLAAQTASQVTPSCLTECNGTTDEASVDPSSCFIDGKCYEEGDTADIFGKSCFVCDPSTSQRQWSEAPTLGSTQCFIDNICVNSGDFLFYQRRTWSAKIFSSCQVCDPGRDPSGWSLANAKEFVVVDGASPPNDCMLASTTTEAPIVDEPNAIDATEAPIVDEPSAIDATEAPIADKPSAIDATEAPNVDKPDAIDAKESGDADVGLDVSGPEPTPTDADVTLLTDESDAPMDPAENRLSGGAIAGIVIGSLVLLAGVYCIVAITNGSNGKKDDQVESEMDEAAQPVV</sequence>
<feature type="chain" id="PRO_5003840402" evidence="3">
    <location>
        <begin position="22"/>
        <end position="895"/>
    </location>
</feature>
<dbReference type="eggNOG" id="ENOG502SZ07">
    <property type="taxonomic scope" value="Eukaryota"/>
</dbReference>
<feature type="compositionally biased region" description="Basic and acidic residues" evidence="1">
    <location>
        <begin position="795"/>
        <end position="808"/>
    </location>
</feature>
<dbReference type="EMBL" id="AGNL01044487">
    <property type="protein sequence ID" value="EJK49731.1"/>
    <property type="molecule type" value="Genomic_DNA"/>
</dbReference>
<keyword evidence="3" id="KW-0732">Signal</keyword>
<evidence type="ECO:0000313" key="4">
    <source>
        <dbReference type="EMBL" id="EJK49731.1"/>
    </source>
</evidence>
<keyword evidence="2" id="KW-0472">Membrane</keyword>